<dbReference type="SUPFAM" id="SSF141868">
    <property type="entry name" value="EAL domain-like"/>
    <property type="match status" value="1"/>
</dbReference>
<dbReference type="PROSITE" id="PS50113">
    <property type="entry name" value="PAC"/>
    <property type="match status" value="1"/>
</dbReference>
<keyword evidence="2" id="KW-0175">Coiled coil</keyword>
<dbReference type="SUPFAM" id="SSF55785">
    <property type="entry name" value="PYP-like sensor domain (PAS domain)"/>
    <property type="match status" value="1"/>
</dbReference>
<dbReference type="FunFam" id="3.20.20.450:FF:000001">
    <property type="entry name" value="Cyclic di-GMP phosphodiesterase yahA"/>
    <property type="match status" value="1"/>
</dbReference>
<dbReference type="InterPro" id="IPR052155">
    <property type="entry name" value="Biofilm_reg_signaling"/>
</dbReference>
<evidence type="ECO:0000313" key="7">
    <source>
        <dbReference type="Proteomes" id="UP000006431"/>
    </source>
</evidence>
<dbReference type="Proteomes" id="UP000006431">
    <property type="component" value="Unassembled WGS sequence"/>
</dbReference>
<evidence type="ECO:0000259" key="5">
    <source>
        <dbReference type="PROSITE" id="PS50887"/>
    </source>
</evidence>
<protein>
    <submittedName>
        <fullName evidence="6">Diguanylate cyclase/phosphodiesterase</fullName>
    </submittedName>
</protein>
<dbReference type="Pfam" id="PF00563">
    <property type="entry name" value="EAL"/>
    <property type="match status" value="1"/>
</dbReference>
<accession>B6BGZ6</accession>
<dbReference type="FunFam" id="3.30.70.270:FF:000001">
    <property type="entry name" value="Diguanylate cyclase domain protein"/>
    <property type="match status" value="1"/>
</dbReference>
<dbReference type="PANTHER" id="PTHR44757:SF2">
    <property type="entry name" value="BIOFILM ARCHITECTURE MAINTENANCE PROTEIN MBAA"/>
    <property type="match status" value="1"/>
</dbReference>
<dbReference type="Gene3D" id="3.30.70.270">
    <property type="match status" value="1"/>
</dbReference>
<dbReference type="HOGENOM" id="CLU_000445_70_50_7"/>
<dbReference type="PATRIC" id="fig|929558.5.peg.1248"/>
<proteinExistence type="predicted"/>
<dbReference type="Gene3D" id="3.30.450.20">
    <property type="entry name" value="PAS domain"/>
    <property type="match status" value="1"/>
</dbReference>
<evidence type="ECO:0000259" key="3">
    <source>
        <dbReference type="PROSITE" id="PS50113"/>
    </source>
</evidence>
<feature type="domain" description="EAL" evidence="4">
    <location>
        <begin position="338"/>
        <end position="592"/>
    </location>
</feature>
<comment type="catalytic activity">
    <reaction evidence="1">
        <text>3',3'-c-di-GMP + H2O = 5'-phosphoguanylyl(3'-&gt;5')guanosine + H(+)</text>
        <dbReference type="Rhea" id="RHEA:24902"/>
        <dbReference type="ChEBI" id="CHEBI:15377"/>
        <dbReference type="ChEBI" id="CHEBI:15378"/>
        <dbReference type="ChEBI" id="CHEBI:58754"/>
        <dbReference type="ChEBI" id="CHEBI:58805"/>
        <dbReference type="EC" id="3.1.4.52"/>
    </reaction>
    <physiologicalReaction direction="left-to-right" evidence="1">
        <dbReference type="Rhea" id="RHEA:24903"/>
    </physiologicalReaction>
</comment>
<dbReference type="STRING" id="929558.SMGD1_1256"/>
<evidence type="ECO:0000256" key="2">
    <source>
        <dbReference type="SAM" id="Coils"/>
    </source>
</evidence>
<name>B6BGZ6_SULGG</name>
<evidence type="ECO:0000259" key="4">
    <source>
        <dbReference type="PROSITE" id="PS50883"/>
    </source>
</evidence>
<dbReference type="SUPFAM" id="SSF55073">
    <property type="entry name" value="Nucleotide cyclase"/>
    <property type="match status" value="1"/>
</dbReference>
<dbReference type="NCBIfam" id="TIGR00254">
    <property type="entry name" value="GGDEF"/>
    <property type="match status" value="1"/>
</dbReference>
<dbReference type="InterPro" id="IPR035965">
    <property type="entry name" value="PAS-like_dom_sf"/>
</dbReference>
<dbReference type="InterPro" id="IPR001633">
    <property type="entry name" value="EAL_dom"/>
</dbReference>
<feature type="domain" description="GGDEF" evidence="5">
    <location>
        <begin position="196"/>
        <end position="329"/>
    </location>
</feature>
<dbReference type="SMART" id="SM00052">
    <property type="entry name" value="EAL"/>
    <property type="match status" value="1"/>
</dbReference>
<dbReference type="InterPro" id="IPR000700">
    <property type="entry name" value="PAS-assoc_C"/>
</dbReference>
<keyword evidence="7" id="KW-1185">Reference proteome</keyword>
<accession>H1FZG6</accession>
<reference evidence="6 7" key="1">
    <citation type="journal article" date="2012" name="Proc. Natl. Acad. Sci. U.S.A.">
        <title>Genome and physiology of a model Epsilonproteobacterium responsible for sulfide detoxification in marine oxygen depletion zones.</title>
        <authorList>
            <person name="Grote J."/>
            <person name="Schott T."/>
            <person name="Bruckner C.G."/>
            <person name="Glockner F.O."/>
            <person name="Jost G."/>
            <person name="Teeling H."/>
            <person name="Labrenz M."/>
            <person name="Jurgens K."/>
        </authorList>
    </citation>
    <scope>NUCLEOTIDE SEQUENCE [LARGE SCALE GENOMIC DNA]</scope>
    <source>
        <strain evidence="6 7">GD1</strain>
    </source>
</reference>
<feature type="domain" description="PAC" evidence="3">
    <location>
        <begin position="97"/>
        <end position="150"/>
    </location>
</feature>
<dbReference type="EMBL" id="AFRZ01000001">
    <property type="protein sequence ID" value="EHP29780.1"/>
    <property type="molecule type" value="Genomic_DNA"/>
</dbReference>
<organism evidence="6 7">
    <name type="scientific">Sulfurimonas gotlandica (strain DSM 19862 / JCM 16533 / GD1)</name>
    <dbReference type="NCBI Taxonomy" id="929558"/>
    <lineage>
        <taxon>Bacteria</taxon>
        <taxon>Pseudomonadati</taxon>
        <taxon>Campylobacterota</taxon>
        <taxon>Epsilonproteobacteria</taxon>
        <taxon>Campylobacterales</taxon>
        <taxon>Sulfurimonadaceae</taxon>
        <taxon>Sulfurimonas</taxon>
    </lineage>
</organism>
<dbReference type="Pfam" id="PF08448">
    <property type="entry name" value="PAS_4"/>
    <property type="match status" value="1"/>
</dbReference>
<dbReference type="Pfam" id="PF00990">
    <property type="entry name" value="GGDEF"/>
    <property type="match status" value="1"/>
</dbReference>
<sequence length="595" mass="67866">MPFKLSDLKEHNSELLKLLTQQLPDMLWVKDLNGKYLYANKAICDGLLMAKDTDEPIGKGDVFFALREREANSDKLNWHTFGELCFNSDQVVIENGEAMKFEEYGNVKGELLYLEVYKAPFYDEDGKTIGTVGAGRDITNLKKTQLDLEKNLKILDEQREQLEYQANHDSLTDLPNRVLFMDRLQQSINIAQRYDNKVALLFIDLDHFKEINDSLGHGVGDKVLIEVSRRMKNQMRKSDTLSRLGGDEFCIILNDIIDIEDMSDIITSGMEALKEPMEINGHTLYVGMSIGVSVYPNDGNSASSLLKNADAAMYKAKGDGRNTYCFYDEAMTERAFERVFLETALRKALEEDELVVYFQPQIDARENKLVGMEALVRWEHPIMGFIYPDKFIPLAEITGMIVQLDRLVMKKALTQFKKWDKAGLNPGKLALNLAIKQIEENDFIEFIENILDCEDCSYKNIEFELTENQIMNNPEASIETLQKLSDLGISIAIDDFGTGYSSLAYLKRLPIDKLKIDRSFIKDLPQDADDAAITKTIISLCSSLNLKVIAEGVETEKQKNFILQNGCQFIQGYYYSRPLSIEDMTKYLIEHNKTI</sequence>
<dbReference type="eggNOG" id="COG5001">
    <property type="taxonomic scope" value="Bacteria"/>
</dbReference>
<dbReference type="SMART" id="SM00267">
    <property type="entry name" value="GGDEF"/>
    <property type="match status" value="1"/>
</dbReference>
<dbReference type="PROSITE" id="PS50883">
    <property type="entry name" value="EAL"/>
    <property type="match status" value="1"/>
</dbReference>
<feature type="coiled-coil region" evidence="2">
    <location>
        <begin position="138"/>
        <end position="165"/>
    </location>
</feature>
<dbReference type="CDD" id="cd01948">
    <property type="entry name" value="EAL"/>
    <property type="match status" value="1"/>
</dbReference>
<dbReference type="RefSeq" id="WP_008336932.1">
    <property type="nucleotide sequence ID" value="NZ_AFRZ01000001.1"/>
</dbReference>
<dbReference type="InterPro" id="IPR035919">
    <property type="entry name" value="EAL_sf"/>
</dbReference>
<evidence type="ECO:0000256" key="1">
    <source>
        <dbReference type="ARBA" id="ARBA00051114"/>
    </source>
</evidence>
<dbReference type="PROSITE" id="PS50887">
    <property type="entry name" value="GGDEF"/>
    <property type="match status" value="1"/>
</dbReference>
<dbReference type="CDD" id="cd01949">
    <property type="entry name" value="GGDEF"/>
    <property type="match status" value="1"/>
</dbReference>
<dbReference type="InterPro" id="IPR013656">
    <property type="entry name" value="PAS_4"/>
</dbReference>
<dbReference type="Gene3D" id="3.20.20.450">
    <property type="entry name" value="EAL domain"/>
    <property type="match status" value="1"/>
</dbReference>
<dbReference type="InterPro" id="IPR043128">
    <property type="entry name" value="Rev_trsase/Diguanyl_cyclase"/>
</dbReference>
<dbReference type="InterPro" id="IPR000160">
    <property type="entry name" value="GGDEF_dom"/>
</dbReference>
<dbReference type="OrthoDB" id="5372181at2"/>
<dbReference type="GO" id="GO:0071732">
    <property type="term" value="P:cellular response to nitric oxide"/>
    <property type="evidence" value="ECO:0007669"/>
    <property type="project" value="UniProtKB-ARBA"/>
</dbReference>
<dbReference type="AlphaFoldDB" id="B6BGZ6"/>
<dbReference type="GO" id="GO:0071111">
    <property type="term" value="F:cyclic-guanylate-specific phosphodiesterase activity"/>
    <property type="evidence" value="ECO:0007669"/>
    <property type="project" value="UniProtKB-EC"/>
</dbReference>
<dbReference type="InterPro" id="IPR029787">
    <property type="entry name" value="Nucleotide_cyclase"/>
</dbReference>
<dbReference type="PANTHER" id="PTHR44757">
    <property type="entry name" value="DIGUANYLATE CYCLASE DGCP"/>
    <property type="match status" value="1"/>
</dbReference>
<gene>
    <name evidence="6" type="ORF">SMGD1_1256</name>
</gene>
<evidence type="ECO:0000313" key="6">
    <source>
        <dbReference type="EMBL" id="EHP29780.1"/>
    </source>
</evidence>
<comment type="caution">
    <text evidence="6">The sequence shown here is derived from an EMBL/GenBank/DDBJ whole genome shotgun (WGS) entry which is preliminary data.</text>
</comment>